<proteinExistence type="predicted"/>
<evidence type="ECO:0000313" key="1">
    <source>
        <dbReference type="EMBL" id="MPN58565.1"/>
    </source>
</evidence>
<gene>
    <name evidence="1" type="ORF">SDC9_206272</name>
</gene>
<protein>
    <submittedName>
        <fullName evidence="1">Uncharacterized protein</fullName>
    </submittedName>
</protein>
<reference evidence="1" key="1">
    <citation type="submission" date="2019-08" db="EMBL/GenBank/DDBJ databases">
        <authorList>
            <person name="Kucharzyk K."/>
            <person name="Murdoch R.W."/>
            <person name="Higgins S."/>
            <person name="Loffler F."/>
        </authorList>
    </citation>
    <scope>NUCLEOTIDE SEQUENCE</scope>
</reference>
<sequence length="172" mass="18457">MPEASGLNQLLQRMQGVLVEAGHARGLVGHDQRLLAHGVLRGDARGAGACVAALGLNAAQRHHEAAPRIAPIGTQGHHAGNVEGRDDLACRTDLDALAQVHAQQRVVHQQQAFLQRYAHMVDKLHRRSARAALGTVDDDEVGRDIGFQHGLDHGKPFPRVTDAELETRGLAA</sequence>
<comment type="caution">
    <text evidence="1">The sequence shown here is derived from an EMBL/GenBank/DDBJ whole genome shotgun (WGS) entry which is preliminary data.</text>
</comment>
<accession>A0A645J4D2</accession>
<dbReference type="EMBL" id="VSSQ01131411">
    <property type="protein sequence ID" value="MPN58565.1"/>
    <property type="molecule type" value="Genomic_DNA"/>
</dbReference>
<organism evidence="1">
    <name type="scientific">bioreactor metagenome</name>
    <dbReference type="NCBI Taxonomy" id="1076179"/>
    <lineage>
        <taxon>unclassified sequences</taxon>
        <taxon>metagenomes</taxon>
        <taxon>ecological metagenomes</taxon>
    </lineage>
</organism>
<name>A0A645J4D2_9ZZZZ</name>
<dbReference type="AlphaFoldDB" id="A0A645J4D2"/>